<name>A0A9N7VTY3_PLEPL</name>
<evidence type="ECO:0000313" key="2">
    <source>
        <dbReference type="EMBL" id="CAB1455645.1"/>
    </source>
</evidence>
<sequence>MKRKGQDIRTFFKKRSVNQRETEEVETQKDSQSVEEETQKVSQSVEVETQKDSQSVEVESQKDSPEPPEDTTSPTGPHDISKHRGDSPSQPIRQGFPRTLQGGAWRSFHVECGWLL</sequence>
<organism evidence="2 3">
    <name type="scientific">Pleuronectes platessa</name>
    <name type="common">European plaice</name>
    <dbReference type="NCBI Taxonomy" id="8262"/>
    <lineage>
        <taxon>Eukaryota</taxon>
        <taxon>Metazoa</taxon>
        <taxon>Chordata</taxon>
        <taxon>Craniata</taxon>
        <taxon>Vertebrata</taxon>
        <taxon>Euteleostomi</taxon>
        <taxon>Actinopterygii</taxon>
        <taxon>Neopterygii</taxon>
        <taxon>Teleostei</taxon>
        <taxon>Neoteleostei</taxon>
        <taxon>Acanthomorphata</taxon>
        <taxon>Carangaria</taxon>
        <taxon>Pleuronectiformes</taxon>
        <taxon>Pleuronectoidei</taxon>
        <taxon>Pleuronectidae</taxon>
        <taxon>Pleuronectes</taxon>
    </lineage>
</organism>
<gene>
    <name evidence="2" type="ORF">PLEPLA_LOCUS43426</name>
</gene>
<accession>A0A9N7VTY3</accession>
<proteinExistence type="predicted"/>
<protein>
    <submittedName>
        <fullName evidence="2">Uncharacterized protein</fullName>
    </submittedName>
</protein>
<evidence type="ECO:0000256" key="1">
    <source>
        <dbReference type="SAM" id="MobiDB-lite"/>
    </source>
</evidence>
<dbReference type="AlphaFoldDB" id="A0A9N7VTY3"/>
<keyword evidence="3" id="KW-1185">Reference proteome</keyword>
<dbReference type="EMBL" id="CADEAL010004265">
    <property type="protein sequence ID" value="CAB1455645.1"/>
    <property type="molecule type" value="Genomic_DNA"/>
</dbReference>
<feature type="compositionally biased region" description="Polar residues" evidence="1">
    <location>
        <begin position="40"/>
        <end position="58"/>
    </location>
</feature>
<evidence type="ECO:0000313" key="3">
    <source>
        <dbReference type="Proteomes" id="UP001153269"/>
    </source>
</evidence>
<reference evidence="2" key="1">
    <citation type="submission" date="2020-03" db="EMBL/GenBank/DDBJ databases">
        <authorList>
            <person name="Weist P."/>
        </authorList>
    </citation>
    <scope>NUCLEOTIDE SEQUENCE</scope>
</reference>
<comment type="caution">
    <text evidence="2">The sequence shown here is derived from an EMBL/GenBank/DDBJ whole genome shotgun (WGS) entry which is preliminary data.</text>
</comment>
<dbReference type="Proteomes" id="UP001153269">
    <property type="component" value="Unassembled WGS sequence"/>
</dbReference>
<feature type="region of interest" description="Disordered" evidence="1">
    <location>
        <begin position="1"/>
        <end position="99"/>
    </location>
</feature>
<feature type="compositionally biased region" description="Basic and acidic residues" evidence="1">
    <location>
        <begin position="18"/>
        <end position="29"/>
    </location>
</feature>